<name>A0ABV2J968_9FIRM</name>
<gene>
    <name evidence="1" type="ORF">ABID14_000964</name>
</gene>
<dbReference type="EMBL" id="JBEPMA010000004">
    <property type="protein sequence ID" value="MET3617335.1"/>
    <property type="molecule type" value="Genomic_DNA"/>
</dbReference>
<evidence type="ECO:0000313" key="2">
    <source>
        <dbReference type="Proteomes" id="UP001549162"/>
    </source>
</evidence>
<comment type="caution">
    <text evidence="1">The sequence shown here is derived from an EMBL/GenBank/DDBJ whole genome shotgun (WGS) entry which is preliminary data.</text>
</comment>
<dbReference type="RefSeq" id="WP_354367684.1">
    <property type="nucleotide sequence ID" value="NZ_JBEPMA010000004.1"/>
</dbReference>
<dbReference type="NCBIfam" id="NF041239">
    <property type="entry name" value="Moor_selen_rel"/>
    <property type="match status" value="1"/>
</dbReference>
<protein>
    <recommendedName>
        <fullName evidence="3">FeS cluster biogenesis domain-containing protein</fullName>
    </recommendedName>
</protein>
<keyword evidence="2" id="KW-1185">Reference proteome</keyword>
<organism evidence="1 2">
    <name type="scientific">Peptoniphilus olsenii</name>
    <dbReference type="NCBI Taxonomy" id="411570"/>
    <lineage>
        <taxon>Bacteria</taxon>
        <taxon>Bacillati</taxon>
        <taxon>Bacillota</taxon>
        <taxon>Tissierellia</taxon>
        <taxon>Tissierellales</taxon>
        <taxon>Peptoniphilaceae</taxon>
        <taxon>Peptoniphilus</taxon>
    </lineage>
</organism>
<dbReference type="InterPro" id="IPR049744">
    <property type="entry name" value="CC/Se_fam"/>
</dbReference>
<dbReference type="Proteomes" id="UP001549162">
    <property type="component" value="Unassembled WGS sequence"/>
</dbReference>
<sequence length="99" mass="11318">MKIVISDDAKKFLEDKNVDEFTIESYQAKACCGSGMPLPSVYVGAPKHASKNYNVYEVDGYKIYAENVLKFKNDICHVEIEKYLFAKNLTAQFLDYSEM</sequence>
<reference evidence="1 2" key="1">
    <citation type="submission" date="2024-06" db="EMBL/GenBank/DDBJ databases">
        <title>Genomic Encyclopedia of Type Strains, Phase IV (KMG-IV): sequencing the most valuable type-strain genomes for metagenomic binning, comparative biology and taxonomic classification.</title>
        <authorList>
            <person name="Goeker M."/>
        </authorList>
    </citation>
    <scope>NUCLEOTIDE SEQUENCE [LARGE SCALE GENOMIC DNA]</scope>
    <source>
        <strain evidence="1 2">DSM 21460</strain>
    </source>
</reference>
<accession>A0ABV2J968</accession>
<evidence type="ECO:0008006" key="3">
    <source>
        <dbReference type="Google" id="ProtNLM"/>
    </source>
</evidence>
<evidence type="ECO:0000313" key="1">
    <source>
        <dbReference type="EMBL" id="MET3617335.1"/>
    </source>
</evidence>
<proteinExistence type="predicted"/>